<gene>
    <name evidence="2" type="ORF">MSIBF_A2380008</name>
</gene>
<name>A0A098E8Z3_9ZZZZ</name>
<proteinExistence type="predicted"/>
<protein>
    <submittedName>
        <fullName evidence="2">Uncharacterized protein</fullName>
    </submittedName>
</protein>
<keyword evidence="1" id="KW-0812">Transmembrane</keyword>
<accession>A0A098E8Z3</accession>
<dbReference type="AlphaFoldDB" id="A0A098E8Z3"/>
<keyword evidence="1" id="KW-1133">Transmembrane helix</keyword>
<reference evidence="2" key="1">
    <citation type="submission" date="2014-09" db="EMBL/GenBank/DDBJ databases">
        <authorList>
            <person name="Probst J Alexander"/>
        </authorList>
    </citation>
    <scope>NUCLEOTIDE SEQUENCE</scope>
</reference>
<sequence length="80" mass="8844">MCVNFLKRKTSVILLAVLSLVISPLIAIPVVYLLMKFIFYLVRNSDLSVEEKFRKGVIISSAAFAFSHGANDAQKTIGII</sequence>
<evidence type="ECO:0000256" key="1">
    <source>
        <dbReference type="SAM" id="Phobius"/>
    </source>
</evidence>
<organism evidence="2">
    <name type="scientific">groundwater metagenome</name>
    <dbReference type="NCBI Taxonomy" id="717931"/>
    <lineage>
        <taxon>unclassified sequences</taxon>
        <taxon>metagenomes</taxon>
        <taxon>ecological metagenomes</taxon>
    </lineage>
</organism>
<keyword evidence="1" id="KW-0472">Membrane</keyword>
<feature type="transmembrane region" description="Helical" evidence="1">
    <location>
        <begin position="12"/>
        <end position="35"/>
    </location>
</feature>
<evidence type="ECO:0000313" key="2">
    <source>
        <dbReference type="EMBL" id="CEG12502.1"/>
    </source>
</evidence>
<dbReference type="EMBL" id="CCXY01000155">
    <property type="protein sequence ID" value="CEG12502.1"/>
    <property type="molecule type" value="Genomic_DNA"/>
</dbReference>